<dbReference type="AlphaFoldDB" id="A0A166FRV4"/>
<feature type="transmembrane region" description="Helical" evidence="1">
    <location>
        <begin position="89"/>
        <end position="106"/>
    </location>
</feature>
<sequence length="121" mass="13001">MDISPLLNNYDKRVVFKVPISIATVTTKFLSGTRAQSPHLRIGLPTPTPSTEDEPNVGLSSQDVTVATIIGNVGGACAGYISQYIRRRLTIITFCLPVGCFIPLWMNPNTFSALAAGAFCI</sequence>
<evidence type="ECO:0008006" key="4">
    <source>
        <dbReference type="Google" id="ProtNLM"/>
    </source>
</evidence>
<dbReference type="EMBL" id="KV417586">
    <property type="protein sequence ID" value="KZP17092.1"/>
    <property type="molecule type" value="Genomic_DNA"/>
</dbReference>
<keyword evidence="1" id="KW-0472">Membrane</keyword>
<dbReference type="STRING" id="436010.A0A166FRV4"/>
<keyword evidence="3" id="KW-1185">Reference proteome</keyword>
<accession>A0A166FRV4</accession>
<dbReference type="OrthoDB" id="5296287at2759"/>
<keyword evidence="1" id="KW-0812">Transmembrane</keyword>
<keyword evidence="1" id="KW-1133">Transmembrane helix</keyword>
<organism evidence="2 3">
    <name type="scientific">Athelia psychrophila</name>
    <dbReference type="NCBI Taxonomy" id="1759441"/>
    <lineage>
        <taxon>Eukaryota</taxon>
        <taxon>Fungi</taxon>
        <taxon>Dikarya</taxon>
        <taxon>Basidiomycota</taxon>
        <taxon>Agaricomycotina</taxon>
        <taxon>Agaricomycetes</taxon>
        <taxon>Agaricomycetidae</taxon>
        <taxon>Atheliales</taxon>
        <taxon>Atheliaceae</taxon>
        <taxon>Athelia</taxon>
    </lineage>
</organism>
<proteinExistence type="predicted"/>
<evidence type="ECO:0000256" key="1">
    <source>
        <dbReference type="SAM" id="Phobius"/>
    </source>
</evidence>
<dbReference type="Proteomes" id="UP000076532">
    <property type="component" value="Unassembled WGS sequence"/>
</dbReference>
<gene>
    <name evidence="2" type="ORF">FIBSPDRAFT_1047052</name>
</gene>
<evidence type="ECO:0000313" key="3">
    <source>
        <dbReference type="Proteomes" id="UP000076532"/>
    </source>
</evidence>
<evidence type="ECO:0000313" key="2">
    <source>
        <dbReference type="EMBL" id="KZP17092.1"/>
    </source>
</evidence>
<name>A0A166FRV4_9AGAM</name>
<protein>
    <recommendedName>
        <fullName evidence="4">Major facilitator superfamily (MFS) profile domain-containing protein</fullName>
    </recommendedName>
</protein>
<reference evidence="2 3" key="1">
    <citation type="journal article" date="2016" name="Mol. Biol. Evol.">
        <title>Comparative Genomics of Early-Diverging Mushroom-Forming Fungi Provides Insights into the Origins of Lignocellulose Decay Capabilities.</title>
        <authorList>
            <person name="Nagy L.G."/>
            <person name="Riley R."/>
            <person name="Tritt A."/>
            <person name="Adam C."/>
            <person name="Daum C."/>
            <person name="Floudas D."/>
            <person name="Sun H."/>
            <person name="Yadav J.S."/>
            <person name="Pangilinan J."/>
            <person name="Larsson K.H."/>
            <person name="Matsuura K."/>
            <person name="Barry K."/>
            <person name="Labutti K."/>
            <person name="Kuo R."/>
            <person name="Ohm R.A."/>
            <person name="Bhattacharya S.S."/>
            <person name="Shirouzu T."/>
            <person name="Yoshinaga Y."/>
            <person name="Martin F.M."/>
            <person name="Grigoriev I.V."/>
            <person name="Hibbett D.S."/>
        </authorList>
    </citation>
    <scope>NUCLEOTIDE SEQUENCE [LARGE SCALE GENOMIC DNA]</scope>
    <source>
        <strain evidence="2 3">CBS 109695</strain>
    </source>
</reference>